<accession>A0ABD0XJJ8</accession>
<organism evidence="8 9">
    <name type="scientific">Umbra pygmaea</name>
    <name type="common">Eastern mudminnow</name>
    <dbReference type="NCBI Taxonomy" id="75934"/>
    <lineage>
        <taxon>Eukaryota</taxon>
        <taxon>Metazoa</taxon>
        <taxon>Chordata</taxon>
        <taxon>Craniata</taxon>
        <taxon>Vertebrata</taxon>
        <taxon>Euteleostomi</taxon>
        <taxon>Actinopterygii</taxon>
        <taxon>Neopterygii</taxon>
        <taxon>Teleostei</taxon>
        <taxon>Protacanthopterygii</taxon>
        <taxon>Esociformes</taxon>
        <taxon>Umbridae</taxon>
        <taxon>Umbra</taxon>
    </lineage>
</organism>
<dbReference type="Pfam" id="PF01740">
    <property type="entry name" value="STAS"/>
    <property type="match status" value="1"/>
</dbReference>
<name>A0ABD0XJJ8_UMBPY</name>
<dbReference type="Proteomes" id="UP001557470">
    <property type="component" value="Unassembled WGS sequence"/>
</dbReference>
<feature type="transmembrane region" description="Helical" evidence="6">
    <location>
        <begin position="308"/>
        <end position="327"/>
    </location>
</feature>
<gene>
    <name evidence="8" type="ORF">UPYG_G00015530</name>
</gene>
<dbReference type="PANTHER" id="PTHR11814">
    <property type="entry name" value="SULFATE TRANSPORTER"/>
    <property type="match status" value="1"/>
</dbReference>
<dbReference type="PROSITE" id="PS01130">
    <property type="entry name" value="SLC26A"/>
    <property type="match status" value="1"/>
</dbReference>
<feature type="transmembrane region" description="Helical" evidence="6">
    <location>
        <begin position="228"/>
        <end position="257"/>
    </location>
</feature>
<feature type="transmembrane region" description="Helical" evidence="6">
    <location>
        <begin position="339"/>
        <end position="359"/>
    </location>
</feature>
<comment type="subcellular location">
    <subcellularLocation>
        <location evidence="1">Membrane</location>
        <topology evidence="1">Multi-pass membrane protein</topology>
    </subcellularLocation>
</comment>
<dbReference type="NCBIfam" id="TIGR00815">
    <property type="entry name" value="sulP"/>
    <property type="match status" value="1"/>
</dbReference>
<proteinExistence type="predicted"/>
<dbReference type="InterPro" id="IPR036513">
    <property type="entry name" value="STAS_dom_sf"/>
</dbReference>
<keyword evidence="3 6" id="KW-1133">Transmembrane helix</keyword>
<evidence type="ECO:0000313" key="9">
    <source>
        <dbReference type="Proteomes" id="UP001557470"/>
    </source>
</evidence>
<feature type="coiled-coil region" evidence="5">
    <location>
        <begin position="617"/>
        <end position="649"/>
    </location>
</feature>
<reference evidence="8 9" key="1">
    <citation type="submission" date="2024-06" db="EMBL/GenBank/DDBJ databases">
        <authorList>
            <person name="Pan Q."/>
            <person name="Wen M."/>
            <person name="Jouanno E."/>
            <person name="Zahm M."/>
            <person name="Klopp C."/>
            <person name="Cabau C."/>
            <person name="Louis A."/>
            <person name="Berthelot C."/>
            <person name="Parey E."/>
            <person name="Roest Crollius H."/>
            <person name="Montfort J."/>
            <person name="Robinson-Rechavi M."/>
            <person name="Bouchez O."/>
            <person name="Lampietro C."/>
            <person name="Lopez Roques C."/>
            <person name="Donnadieu C."/>
            <person name="Postlethwait J."/>
            <person name="Bobe J."/>
            <person name="Verreycken H."/>
            <person name="Guiguen Y."/>
        </authorList>
    </citation>
    <scope>NUCLEOTIDE SEQUENCE [LARGE SCALE GENOMIC DNA]</scope>
    <source>
        <strain evidence="8">Up_M1</strain>
        <tissue evidence="8">Testis</tissue>
    </source>
</reference>
<comment type="caution">
    <text evidence="8">The sequence shown here is derived from an EMBL/GenBank/DDBJ whole genome shotgun (WGS) entry which is preliminary data.</text>
</comment>
<evidence type="ECO:0000256" key="2">
    <source>
        <dbReference type="ARBA" id="ARBA00022692"/>
    </source>
</evidence>
<dbReference type="CDD" id="cd07042">
    <property type="entry name" value="STAS_SulP_like_sulfate_transporter"/>
    <property type="match status" value="1"/>
</dbReference>
<keyword evidence="5" id="KW-0175">Coiled coil</keyword>
<evidence type="ECO:0000256" key="4">
    <source>
        <dbReference type="ARBA" id="ARBA00023136"/>
    </source>
</evidence>
<dbReference type="EMBL" id="JAGEUA010000001">
    <property type="protein sequence ID" value="KAL1021611.1"/>
    <property type="molecule type" value="Genomic_DNA"/>
</dbReference>
<dbReference type="InterPro" id="IPR002645">
    <property type="entry name" value="STAS_dom"/>
</dbReference>
<evidence type="ECO:0000259" key="7">
    <source>
        <dbReference type="PROSITE" id="PS50801"/>
    </source>
</evidence>
<dbReference type="InterPro" id="IPR018045">
    <property type="entry name" value="S04_transporter_CS"/>
</dbReference>
<evidence type="ECO:0000256" key="1">
    <source>
        <dbReference type="ARBA" id="ARBA00004141"/>
    </source>
</evidence>
<feature type="transmembrane region" description="Helical" evidence="6">
    <location>
        <begin position="466"/>
        <end position="484"/>
    </location>
</feature>
<feature type="transmembrane region" description="Helical" evidence="6">
    <location>
        <begin position="160"/>
        <end position="178"/>
    </location>
</feature>
<dbReference type="InterPro" id="IPR011547">
    <property type="entry name" value="SLC26A/SulP_dom"/>
</dbReference>
<feature type="transmembrane region" description="Helical" evidence="6">
    <location>
        <begin position="427"/>
        <end position="446"/>
    </location>
</feature>
<sequence length="811" mass="89061">MGGKRRCEVFHHQEEDCHSHILSNWIQTKTQTEVYTQIRIRQRQKHTKDRQPAMGVQEQVPGEFFVDRDVMNLISLDEVAKRRTHSIKPPLKERVKDSISGSGSKLKRVVLGFFPILSWLPNYAVKDNALGDFTSGLTVGIMHLPLGLAYGLLAGTPPEYGLYTAFYPVLVYIIFGTSRHISVGPFAVTSLMVGIVTQSLAPTSQFIIQNGTNGTGVVDTASLNNQRIIIASSLTVLCGIFQIALGLFQAGFIATYLSDPLVRGYTTGAAVQVVLSQLSSTFGITTHLYTGPLSQVYLLIDICRNLPFTNIGAVVITLISLAVLIPVKEINAYFSKKLPVPIPIEIVVIIVATIISYYANLNGLYKVAVIGQIPKGLLPPRNPDFSLWGSVAGSAFALSIVGYAISISLGKTFALKHGYKVDSNQELIALGMCNSVGGIFQCHFMTPALSRSLLQESSGGKTQLVGLVSSVVILIIILEIGPLFQPLPKAVLACIVYVNLKGIFVQFWDIPLLWKTNKVDLAVWLVTLVCTILLNLDIGLAAAVGFSLITVIFRSQLPKYTILGQVPGTEIYLDVEVYKEAQEIPGIVIFRSSTTLYYTNAELYLDALQKKTGIDTAKLLNEKKKRESKEKRQAQIEEIKAKKEAKKLRHLNEHIPNKTVYVGDVEKATQDLKGNQLAIVLTDRSTNGQVNWAFEADINGEMNGRGEMRNISIPNTHTLILDLSTASFVDTVTVKTLRNIFKDFKAIGIAVFITGCQDCVLDQLSIADFFCESIPKSSAFATIHDAVLHSLQVHKAKDLPMYAPEMVSSKM</sequence>
<feature type="transmembrane region" description="Helical" evidence="6">
    <location>
        <begin position="385"/>
        <end position="406"/>
    </location>
</feature>
<dbReference type="Gene3D" id="3.30.750.24">
    <property type="entry name" value="STAS domain"/>
    <property type="match status" value="1"/>
</dbReference>
<feature type="transmembrane region" description="Helical" evidence="6">
    <location>
        <begin position="522"/>
        <end position="553"/>
    </location>
</feature>
<evidence type="ECO:0000256" key="6">
    <source>
        <dbReference type="SAM" id="Phobius"/>
    </source>
</evidence>
<dbReference type="PROSITE" id="PS50801">
    <property type="entry name" value="STAS"/>
    <property type="match status" value="1"/>
</dbReference>
<evidence type="ECO:0000313" key="8">
    <source>
        <dbReference type="EMBL" id="KAL1021611.1"/>
    </source>
</evidence>
<dbReference type="Pfam" id="PF00916">
    <property type="entry name" value="Sulfate_transp"/>
    <property type="match status" value="1"/>
</dbReference>
<dbReference type="InterPro" id="IPR001902">
    <property type="entry name" value="SLC26A/SulP_fam"/>
</dbReference>
<dbReference type="SUPFAM" id="SSF52091">
    <property type="entry name" value="SpoIIaa-like"/>
    <property type="match status" value="1"/>
</dbReference>
<feature type="transmembrane region" description="Helical" evidence="6">
    <location>
        <begin position="491"/>
        <end position="510"/>
    </location>
</feature>
<keyword evidence="9" id="KW-1185">Reference proteome</keyword>
<feature type="transmembrane region" description="Helical" evidence="6">
    <location>
        <begin position="133"/>
        <end position="154"/>
    </location>
</feature>
<protein>
    <recommendedName>
        <fullName evidence="7">STAS domain-containing protein</fullName>
    </recommendedName>
</protein>
<evidence type="ECO:0000256" key="3">
    <source>
        <dbReference type="ARBA" id="ARBA00022989"/>
    </source>
</evidence>
<feature type="domain" description="STAS" evidence="7">
    <location>
        <begin position="577"/>
        <end position="790"/>
    </location>
</feature>
<keyword evidence="4 6" id="KW-0472">Membrane</keyword>
<keyword evidence="2 6" id="KW-0812">Transmembrane</keyword>
<dbReference type="GO" id="GO:0016020">
    <property type="term" value="C:membrane"/>
    <property type="evidence" value="ECO:0007669"/>
    <property type="project" value="UniProtKB-SubCell"/>
</dbReference>
<dbReference type="AlphaFoldDB" id="A0ABD0XJJ8"/>
<evidence type="ECO:0000256" key="5">
    <source>
        <dbReference type="SAM" id="Coils"/>
    </source>
</evidence>